<accession>A0A6J7ATI1</accession>
<proteinExistence type="predicted"/>
<dbReference type="AlphaFoldDB" id="A0A6J7ATI1"/>
<sequence length="141" mass="15212">MLERTIRFVVLVAGDVRLLVGGHDAAIALDQRLHVPAATRIIDGGVAEAEADAETLGLIEQRLRGRVRHAALVPVVGLADVVDEPTGEERGEREFGEHHQFGAHAVRLLQQSDQPDDHLLAGVLFLHGTHLGCSDSEVTCH</sequence>
<gene>
    <name evidence="1" type="ORF">UFOPK3099_03074</name>
</gene>
<dbReference type="EMBL" id="CAFAAV010000387">
    <property type="protein sequence ID" value="CAB4836222.1"/>
    <property type="molecule type" value="Genomic_DNA"/>
</dbReference>
<name>A0A6J7ATI1_9ZZZZ</name>
<evidence type="ECO:0000313" key="1">
    <source>
        <dbReference type="EMBL" id="CAB4836222.1"/>
    </source>
</evidence>
<organism evidence="1">
    <name type="scientific">freshwater metagenome</name>
    <dbReference type="NCBI Taxonomy" id="449393"/>
    <lineage>
        <taxon>unclassified sequences</taxon>
        <taxon>metagenomes</taxon>
        <taxon>ecological metagenomes</taxon>
    </lineage>
</organism>
<protein>
    <submittedName>
        <fullName evidence="1">Unannotated protein</fullName>
    </submittedName>
</protein>
<reference evidence="1" key="1">
    <citation type="submission" date="2020-05" db="EMBL/GenBank/DDBJ databases">
        <authorList>
            <person name="Chiriac C."/>
            <person name="Salcher M."/>
            <person name="Ghai R."/>
            <person name="Kavagutti S V."/>
        </authorList>
    </citation>
    <scope>NUCLEOTIDE SEQUENCE</scope>
</reference>